<evidence type="ECO:0000256" key="1">
    <source>
        <dbReference type="SAM" id="MobiDB-lite"/>
    </source>
</evidence>
<organism evidence="2 3">
    <name type="scientific">Mycena belliarum</name>
    <dbReference type="NCBI Taxonomy" id="1033014"/>
    <lineage>
        <taxon>Eukaryota</taxon>
        <taxon>Fungi</taxon>
        <taxon>Dikarya</taxon>
        <taxon>Basidiomycota</taxon>
        <taxon>Agaricomycotina</taxon>
        <taxon>Agaricomycetes</taxon>
        <taxon>Agaricomycetidae</taxon>
        <taxon>Agaricales</taxon>
        <taxon>Marasmiineae</taxon>
        <taxon>Mycenaceae</taxon>
        <taxon>Mycena</taxon>
    </lineage>
</organism>
<proteinExistence type="predicted"/>
<protein>
    <submittedName>
        <fullName evidence="2">Uncharacterized protein</fullName>
    </submittedName>
</protein>
<evidence type="ECO:0000313" key="3">
    <source>
        <dbReference type="Proteomes" id="UP001222325"/>
    </source>
</evidence>
<keyword evidence="3" id="KW-1185">Reference proteome</keyword>
<dbReference type="Proteomes" id="UP001222325">
    <property type="component" value="Unassembled WGS sequence"/>
</dbReference>
<sequence length="249" mass="27476">MEVLELTSARAHNIECSTCAAPDPSDFRIPNSQEQSTSWTAPCECNEGDGEDMPYGNALVLNLVIGGFNAYLLLPFDDGTDILGRLRIPGGGPLDSGSRRTADDLSGRFLEVATLRFLRAKTSRDSDKTNPVGAVHAHATTVGCPLRPKNPADHGRWPEKACHPGRQIRGRALRRPPELDWLPLQRRGHRRSPTSKIPNERGPLSHLNLSLDTLDEFRFELAWRMSSTWSQRRTSGRLSALHPAIAMAA</sequence>
<dbReference type="EMBL" id="JARJCN010000009">
    <property type="protein sequence ID" value="KAJ7097799.1"/>
    <property type="molecule type" value="Genomic_DNA"/>
</dbReference>
<evidence type="ECO:0000313" key="2">
    <source>
        <dbReference type="EMBL" id="KAJ7097799.1"/>
    </source>
</evidence>
<gene>
    <name evidence="2" type="ORF">B0H15DRAFT_621661</name>
</gene>
<comment type="caution">
    <text evidence="2">The sequence shown here is derived from an EMBL/GenBank/DDBJ whole genome shotgun (WGS) entry which is preliminary data.</text>
</comment>
<dbReference type="AlphaFoldDB" id="A0AAD6XUX8"/>
<reference evidence="2" key="1">
    <citation type="submission" date="2023-03" db="EMBL/GenBank/DDBJ databases">
        <title>Massive genome expansion in bonnet fungi (Mycena s.s.) driven by repeated elements and novel gene families across ecological guilds.</title>
        <authorList>
            <consortium name="Lawrence Berkeley National Laboratory"/>
            <person name="Harder C.B."/>
            <person name="Miyauchi S."/>
            <person name="Viragh M."/>
            <person name="Kuo A."/>
            <person name="Thoen E."/>
            <person name="Andreopoulos B."/>
            <person name="Lu D."/>
            <person name="Skrede I."/>
            <person name="Drula E."/>
            <person name="Henrissat B."/>
            <person name="Morin E."/>
            <person name="Kohler A."/>
            <person name="Barry K."/>
            <person name="LaButti K."/>
            <person name="Morin E."/>
            <person name="Salamov A."/>
            <person name="Lipzen A."/>
            <person name="Mereny Z."/>
            <person name="Hegedus B."/>
            <person name="Baldrian P."/>
            <person name="Stursova M."/>
            <person name="Weitz H."/>
            <person name="Taylor A."/>
            <person name="Grigoriev I.V."/>
            <person name="Nagy L.G."/>
            <person name="Martin F."/>
            <person name="Kauserud H."/>
        </authorList>
    </citation>
    <scope>NUCLEOTIDE SEQUENCE</scope>
    <source>
        <strain evidence="2">CBHHK173m</strain>
    </source>
</reference>
<accession>A0AAD6XUX8</accession>
<name>A0AAD6XUX8_9AGAR</name>
<feature type="region of interest" description="Disordered" evidence="1">
    <location>
        <begin position="168"/>
        <end position="202"/>
    </location>
</feature>